<dbReference type="EMBL" id="FUWM01000017">
    <property type="protein sequence ID" value="SJZ85748.1"/>
    <property type="molecule type" value="Genomic_DNA"/>
</dbReference>
<feature type="transmembrane region" description="Helical" evidence="2">
    <location>
        <begin position="31"/>
        <end position="48"/>
    </location>
</feature>
<accession>A0A1T4P491</accession>
<feature type="region of interest" description="Disordered" evidence="1">
    <location>
        <begin position="51"/>
        <end position="78"/>
    </location>
</feature>
<feature type="compositionally biased region" description="Polar residues" evidence="1">
    <location>
        <begin position="64"/>
        <end position="75"/>
    </location>
</feature>
<dbReference type="RefSeq" id="WP_078810456.1">
    <property type="nucleotide sequence ID" value="NZ_FUWM01000017.1"/>
</dbReference>
<gene>
    <name evidence="3" type="ORF">SAMN02745118_02020</name>
</gene>
<name>A0A1T4P491_9FIRM</name>
<keyword evidence="2" id="KW-0472">Membrane</keyword>
<keyword evidence="4" id="KW-1185">Reference proteome</keyword>
<dbReference type="AlphaFoldDB" id="A0A1T4P491"/>
<evidence type="ECO:0000256" key="2">
    <source>
        <dbReference type="SAM" id="Phobius"/>
    </source>
</evidence>
<proteinExistence type="predicted"/>
<protein>
    <submittedName>
        <fullName evidence="3">Stage III sporulation protein AG</fullName>
    </submittedName>
</protein>
<dbReference type="STRING" id="142842.SAMN02745118_02020"/>
<dbReference type="Proteomes" id="UP000190625">
    <property type="component" value="Unassembled WGS sequence"/>
</dbReference>
<dbReference type="OrthoDB" id="1634070at2"/>
<evidence type="ECO:0000313" key="3">
    <source>
        <dbReference type="EMBL" id="SJZ85748.1"/>
    </source>
</evidence>
<keyword evidence="2" id="KW-1133">Transmembrane helix</keyword>
<reference evidence="4" key="1">
    <citation type="submission" date="2017-02" db="EMBL/GenBank/DDBJ databases">
        <authorList>
            <person name="Varghese N."/>
            <person name="Submissions S."/>
        </authorList>
    </citation>
    <scope>NUCLEOTIDE SEQUENCE [LARGE SCALE GENOMIC DNA]</scope>
    <source>
        <strain evidence="4">ATCC BAA-73</strain>
    </source>
</reference>
<sequence>MADSKESKGIIDQIFSGNILSGNNGKLVRRLIILIFAGIVFITLGNLADSDRHSQVSPVKDSNIKVSKQNSQSYDPESMMEEKLVKTLSNISGVRKVAVDITLDTSSKYEYARNNNISSKLTDEVDSNGGERQIEQEDRQQEVVIIRNNDGSEEAVVKKEIKAQIRGVMVVAQGAESSYIKANLISAVKVGLGVPAYKIVVLPMKR</sequence>
<evidence type="ECO:0000313" key="4">
    <source>
        <dbReference type="Proteomes" id="UP000190625"/>
    </source>
</evidence>
<keyword evidence="2" id="KW-0812">Transmembrane</keyword>
<organism evidence="3 4">
    <name type="scientific">Selenihalanaerobacter shriftii</name>
    <dbReference type="NCBI Taxonomy" id="142842"/>
    <lineage>
        <taxon>Bacteria</taxon>
        <taxon>Bacillati</taxon>
        <taxon>Bacillota</taxon>
        <taxon>Clostridia</taxon>
        <taxon>Halanaerobiales</taxon>
        <taxon>Halobacteroidaceae</taxon>
        <taxon>Selenihalanaerobacter</taxon>
    </lineage>
</organism>
<evidence type="ECO:0000256" key="1">
    <source>
        <dbReference type="SAM" id="MobiDB-lite"/>
    </source>
</evidence>